<keyword evidence="1" id="KW-0472">Membrane</keyword>
<feature type="transmembrane region" description="Helical" evidence="1">
    <location>
        <begin position="92"/>
        <end position="114"/>
    </location>
</feature>
<accession>A0ABT8GVI2</accession>
<gene>
    <name evidence="2" type="ORF">QYB95_15310</name>
</gene>
<reference evidence="2" key="1">
    <citation type="submission" date="2023-07" db="EMBL/GenBank/DDBJ databases">
        <title>Ureibacillus sp. isolated from freshwater well.</title>
        <authorList>
            <person name="Kirdat K."/>
            <person name="Bhatt A."/>
            <person name="Teware R."/>
            <person name="Bhavsar Y."/>
            <person name="Yadav A."/>
        </authorList>
    </citation>
    <scope>NUCLEOTIDE SEQUENCE</scope>
    <source>
        <strain evidence="2">BA0131</strain>
    </source>
</reference>
<evidence type="ECO:0000256" key="1">
    <source>
        <dbReference type="SAM" id="Phobius"/>
    </source>
</evidence>
<keyword evidence="3" id="KW-1185">Reference proteome</keyword>
<organism evidence="2 3">
    <name type="scientific">Ureibacillus aquaedulcis</name>
    <dbReference type="NCBI Taxonomy" id="3058421"/>
    <lineage>
        <taxon>Bacteria</taxon>
        <taxon>Bacillati</taxon>
        <taxon>Bacillota</taxon>
        <taxon>Bacilli</taxon>
        <taxon>Bacillales</taxon>
        <taxon>Caryophanaceae</taxon>
        <taxon>Ureibacillus</taxon>
    </lineage>
</organism>
<sequence length="119" mass="13929">MSEVQNEEKLVEDKFLENKRNYEISYEKNNTNRTINYTWAIVIGFIGVIISLAMGFYKMFIYENSDSYFEESINTYVGGDAYNYIINGTYTVAYFVLALVFMVYTATMMILNVLKNKYS</sequence>
<dbReference type="RefSeq" id="WP_301139243.1">
    <property type="nucleotide sequence ID" value="NZ_JAUHTQ010000014.1"/>
</dbReference>
<dbReference type="EMBL" id="JAUHTQ010000014">
    <property type="protein sequence ID" value="MDN4494921.1"/>
    <property type="molecule type" value="Genomic_DNA"/>
</dbReference>
<keyword evidence="1" id="KW-1133">Transmembrane helix</keyword>
<feature type="transmembrane region" description="Helical" evidence="1">
    <location>
        <begin position="37"/>
        <end position="57"/>
    </location>
</feature>
<comment type="caution">
    <text evidence="2">The sequence shown here is derived from an EMBL/GenBank/DDBJ whole genome shotgun (WGS) entry which is preliminary data.</text>
</comment>
<dbReference type="Proteomes" id="UP001172743">
    <property type="component" value="Unassembled WGS sequence"/>
</dbReference>
<evidence type="ECO:0000313" key="2">
    <source>
        <dbReference type="EMBL" id="MDN4494921.1"/>
    </source>
</evidence>
<name>A0ABT8GVI2_9BACL</name>
<evidence type="ECO:0000313" key="3">
    <source>
        <dbReference type="Proteomes" id="UP001172743"/>
    </source>
</evidence>
<keyword evidence="1" id="KW-0812">Transmembrane</keyword>
<protein>
    <submittedName>
        <fullName evidence="2">Uncharacterized protein</fullName>
    </submittedName>
</protein>
<proteinExistence type="predicted"/>